<dbReference type="EMBL" id="JBIAXI010000009">
    <property type="protein sequence ID" value="MFF4774527.1"/>
    <property type="molecule type" value="Genomic_DNA"/>
</dbReference>
<keyword evidence="1" id="KW-0812">Transmembrane</keyword>
<sequence length="278" mass="29546">MRRTPSSAACLPARPEDLRRAEAWLVRHDLAGVRPTPLLAVRLKVRRRARLAGNMALALLIVAAAFALAYDRPATSALGRFQPTHQPMPLLALAVSVAGLLLAQSLLDLWVRRVDRRAGVALSRRAAHPVPPGWRAVLGRPYAAFAVVTFCGALVLAVSALTVQDSAVRYAAVVLLVGLFGVGVGAALRLRELLVRPVVAEDEVSLTADVVMRVEDARELTAPAVLWALPVVLLFGSAPGWWNVAALAFVILGVVACVVIQVRTPPSVAVARRAMSAG</sequence>
<reference evidence="2 3" key="1">
    <citation type="submission" date="2024-10" db="EMBL/GenBank/DDBJ databases">
        <title>The Natural Products Discovery Center: Release of the First 8490 Sequenced Strains for Exploring Actinobacteria Biosynthetic Diversity.</title>
        <authorList>
            <person name="Kalkreuter E."/>
            <person name="Kautsar S.A."/>
            <person name="Yang D."/>
            <person name="Bader C.D."/>
            <person name="Teijaro C.N."/>
            <person name="Fluegel L."/>
            <person name="Davis C.M."/>
            <person name="Simpson J.R."/>
            <person name="Lauterbach L."/>
            <person name="Steele A.D."/>
            <person name="Gui C."/>
            <person name="Meng S."/>
            <person name="Li G."/>
            <person name="Viehrig K."/>
            <person name="Ye F."/>
            <person name="Su P."/>
            <person name="Kiefer A.F."/>
            <person name="Nichols A."/>
            <person name="Cepeda A.J."/>
            <person name="Yan W."/>
            <person name="Fan B."/>
            <person name="Jiang Y."/>
            <person name="Adhikari A."/>
            <person name="Zheng C.-J."/>
            <person name="Schuster L."/>
            <person name="Cowan T.M."/>
            <person name="Smanski M.J."/>
            <person name="Chevrette M.G."/>
            <person name="De Carvalho L.P.S."/>
            <person name="Shen B."/>
        </authorList>
    </citation>
    <scope>NUCLEOTIDE SEQUENCE [LARGE SCALE GENOMIC DNA]</scope>
    <source>
        <strain evidence="2 3">NPDC001281</strain>
    </source>
</reference>
<evidence type="ECO:0000313" key="2">
    <source>
        <dbReference type="EMBL" id="MFF4774527.1"/>
    </source>
</evidence>
<feature type="transmembrane region" description="Helical" evidence="1">
    <location>
        <begin position="167"/>
        <end position="188"/>
    </location>
</feature>
<feature type="transmembrane region" description="Helical" evidence="1">
    <location>
        <begin position="90"/>
        <end position="111"/>
    </location>
</feature>
<organism evidence="2 3">
    <name type="scientific">Microtetraspora fusca</name>
    <dbReference type="NCBI Taxonomy" id="1997"/>
    <lineage>
        <taxon>Bacteria</taxon>
        <taxon>Bacillati</taxon>
        <taxon>Actinomycetota</taxon>
        <taxon>Actinomycetes</taxon>
        <taxon>Streptosporangiales</taxon>
        <taxon>Streptosporangiaceae</taxon>
        <taxon>Microtetraspora</taxon>
    </lineage>
</organism>
<dbReference type="Proteomes" id="UP001602119">
    <property type="component" value="Unassembled WGS sequence"/>
</dbReference>
<keyword evidence="3" id="KW-1185">Reference proteome</keyword>
<evidence type="ECO:0000313" key="3">
    <source>
        <dbReference type="Proteomes" id="UP001602119"/>
    </source>
</evidence>
<keyword evidence="1" id="KW-1133">Transmembrane helix</keyword>
<feature type="transmembrane region" description="Helical" evidence="1">
    <location>
        <begin position="51"/>
        <end position="70"/>
    </location>
</feature>
<accession>A0ABW6V7F8</accession>
<feature type="transmembrane region" description="Helical" evidence="1">
    <location>
        <begin position="220"/>
        <end position="238"/>
    </location>
</feature>
<evidence type="ECO:0008006" key="4">
    <source>
        <dbReference type="Google" id="ProtNLM"/>
    </source>
</evidence>
<protein>
    <recommendedName>
        <fullName evidence="4">ABC transporter permease</fullName>
    </recommendedName>
</protein>
<comment type="caution">
    <text evidence="2">The sequence shown here is derived from an EMBL/GenBank/DDBJ whole genome shotgun (WGS) entry which is preliminary data.</text>
</comment>
<evidence type="ECO:0000256" key="1">
    <source>
        <dbReference type="SAM" id="Phobius"/>
    </source>
</evidence>
<name>A0ABW6V7F8_MICFU</name>
<proteinExistence type="predicted"/>
<feature type="transmembrane region" description="Helical" evidence="1">
    <location>
        <begin position="142"/>
        <end position="161"/>
    </location>
</feature>
<gene>
    <name evidence="2" type="ORF">ACFY05_16875</name>
</gene>
<keyword evidence="1" id="KW-0472">Membrane</keyword>
<dbReference type="RefSeq" id="WP_387342871.1">
    <property type="nucleotide sequence ID" value="NZ_JBIAXI010000009.1"/>
</dbReference>
<feature type="transmembrane region" description="Helical" evidence="1">
    <location>
        <begin position="244"/>
        <end position="262"/>
    </location>
</feature>